<reference evidence="2 3" key="1">
    <citation type="submission" date="2024-09" db="EMBL/GenBank/DDBJ databases">
        <title>T2T genomes of carrot and Alternaria dauci and their utility for understanding host-pathogen interaction during carrot leaf blight disease.</title>
        <authorList>
            <person name="Liu W."/>
            <person name="Xu S."/>
            <person name="Ou C."/>
            <person name="Liu X."/>
            <person name="Zhuang F."/>
            <person name="Deng X.W."/>
        </authorList>
    </citation>
    <scope>NUCLEOTIDE SEQUENCE [LARGE SCALE GENOMIC DNA]</scope>
    <source>
        <strain evidence="2 3">A2016</strain>
    </source>
</reference>
<evidence type="ECO:0000256" key="1">
    <source>
        <dbReference type="SAM" id="MobiDB-lite"/>
    </source>
</evidence>
<dbReference type="RefSeq" id="XP_069309396.1">
    <property type="nucleotide sequence ID" value="XM_069449637.1"/>
</dbReference>
<feature type="compositionally biased region" description="Acidic residues" evidence="1">
    <location>
        <begin position="1"/>
        <end position="10"/>
    </location>
</feature>
<feature type="region of interest" description="Disordered" evidence="1">
    <location>
        <begin position="1"/>
        <end position="32"/>
    </location>
</feature>
<proteinExistence type="predicted"/>
<organism evidence="2 3">
    <name type="scientific">Alternaria dauci</name>
    <dbReference type="NCBI Taxonomy" id="48095"/>
    <lineage>
        <taxon>Eukaryota</taxon>
        <taxon>Fungi</taxon>
        <taxon>Dikarya</taxon>
        <taxon>Ascomycota</taxon>
        <taxon>Pezizomycotina</taxon>
        <taxon>Dothideomycetes</taxon>
        <taxon>Pleosporomycetidae</taxon>
        <taxon>Pleosporales</taxon>
        <taxon>Pleosporineae</taxon>
        <taxon>Pleosporaceae</taxon>
        <taxon>Alternaria</taxon>
        <taxon>Alternaria sect. Porri</taxon>
    </lineage>
</organism>
<accession>A0ABR3UR78</accession>
<feature type="compositionally biased region" description="Basic and acidic residues" evidence="1">
    <location>
        <begin position="18"/>
        <end position="27"/>
    </location>
</feature>
<gene>
    <name evidence="2" type="ORF">ACET3X_002849</name>
</gene>
<dbReference type="Proteomes" id="UP001578633">
    <property type="component" value="Chromosome 2"/>
</dbReference>
<sequence>MEEESSEEREESPLFEPEESRDVHIQGDMDADAVMLSPPLTSASEDLLPNGRKGRSVAGVIPRSCSKRPIIIESGSLSSNSDSHSDTGSNILVSAQPDPTTKVLRAFLDLSPLSGDCSRIDEYIDVLDKLAAKNTAMGATKQYTDELANEEASITLAIEGIPAEQKQQLAAIAQACAKGIQADMATPSIATDMSAIQAAIETSNREAEVSRQSVLDLTKKKGEELLAKRLEVRRKREDALEECKAEVKLGTQSLQETRRRLEEEGGMAMMVELGRRIERLEGAGAKNDRKASARWG</sequence>
<keyword evidence="3" id="KW-1185">Reference proteome</keyword>
<name>A0ABR3UR78_9PLEO</name>
<dbReference type="EMBL" id="JBHGVX010000002">
    <property type="protein sequence ID" value="KAL1798812.1"/>
    <property type="molecule type" value="Genomic_DNA"/>
</dbReference>
<protein>
    <submittedName>
        <fullName evidence="2">Uncharacterized protein</fullName>
    </submittedName>
</protein>
<evidence type="ECO:0000313" key="3">
    <source>
        <dbReference type="Proteomes" id="UP001578633"/>
    </source>
</evidence>
<comment type="caution">
    <text evidence="2">The sequence shown here is derived from an EMBL/GenBank/DDBJ whole genome shotgun (WGS) entry which is preliminary data.</text>
</comment>
<dbReference type="GeneID" id="96083171"/>
<evidence type="ECO:0000313" key="2">
    <source>
        <dbReference type="EMBL" id="KAL1798812.1"/>
    </source>
</evidence>